<accession>A0A8T9Q5D6</accession>
<protein>
    <submittedName>
        <fullName evidence="1">Uncharacterized protein</fullName>
    </submittedName>
</protein>
<dbReference type="Proteomes" id="UP000831796">
    <property type="component" value="Chromosome"/>
</dbReference>
<organism evidence="1 2">
    <name type="scientific">Hymenobacter cellulosilyticus</name>
    <dbReference type="NCBI Taxonomy" id="2932248"/>
    <lineage>
        <taxon>Bacteria</taxon>
        <taxon>Pseudomonadati</taxon>
        <taxon>Bacteroidota</taxon>
        <taxon>Cytophagia</taxon>
        <taxon>Cytophagales</taxon>
        <taxon>Hymenobacteraceae</taxon>
        <taxon>Hymenobacter</taxon>
    </lineage>
</organism>
<keyword evidence="2" id="KW-1185">Reference proteome</keyword>
<proteinExistence type="predicted"/>
<evidence type="ECO:0000313" key="2">
    <source>
        <dbReference type="Proteomes" id="UP000831796"/>
    </source>
</evidence>
<sequence length="93" mass="10092">MQTPVGSFVVVDSFWINNLGWVLTGEPSGQVAAGNQLVFPAGTTLLIKSVEVFRAREGRRIGLVISRSQVSVQRDFLEKQVIGLTAHILAQNA</sequence>
<gene>
    <name evidence="1" type="ORF">MUN79_01975</name>
</gene>
<dbReference type="RefSeq" id="WP_244676142.1">
    <property type="nucleotide sequence ID" value="NZ_CP095046.1"/>
</dbReference>
<dbReference type="AlphaFoldDB" id="A0A8T9Q5D6"/>
<name>A0A8T9Q5D6_9BACT</name>
<evidence type="ECO:0000313" key="1">
    <source>
        <dbReference type="EMBL" id="UOQ72784.1"/>
    </source>
</evidence>
<dbReference type="EMBL" id="CP095046">
    <property type="protein sequence ID" value="UOQ72784.1"/>
    <property type="molecule type" value="Genomic_DNA"/>
</dbReference>
<dbReference type="KEGG" id="hcu:MUN79_01975"/>
<reference evidence="1" key="1">
    <citation type="submission" date="2022-04" db="EMBL/GenBank/DDBJ databases">
        <title>Hymenobacter sp. isolated from the air.</title>
        <authorList>
            <person name="Won M."/>
            <person name="Lee C.-M."/>
            <person name="Woen H.-Y."/>
            <person name="Kwon S.-W."/>
        </authorList>
    </citation>
    <scope>NUCLEOTIDE SEQUENCE</scope>
    <source>
        <strain evidence="1">5116S-3</strain>
    </source>
</reference>